<feature type="non-terminal residue" evidence="1">
    <location>
        <position position="1"/>
    </location>
</feature>
<dbReference type="Proteomes" id="UP000188268">
    <property type="component" value="Unassembled WGS sequence"/>
</dbReference>
<proteinExistence type="predicted"/>
<dbReference type="AlphaFoldDB" id="A0A1R3HIA8"/>
<gene>
    <name evidence="1" type="ORF">CCACVL1_19149</name>
</gene>
<sequence>LITSTSDHQQKRTIQVVNHLCSIINRGDIEKEKGEETTCE</sequence>
<evidence type="ECO:0000313" key="2">
    <source>
        <dbReference type="Proteomes" id="UP000188268"/>
    </source>
</evidence>
<evidence type="ECO:0000313" key="1">
    <source>
        <dbReference type="EMBL" id="OMO70004.1"/>
    </source>
</evidence>
<reference evidence="1 2" key="1">
    <citation type="submission" date="2013-09" db="EMBL/GenBank/DDBJ databases">
        <title>Corchorus capsularis genome sequencing.</title>
        <authorList>
            <person name="Alam M."/>
            <person name="Haque M.S."/>
            <person name="Islam M.S."/>
            <person name="Emdad E.M."/>
            <person name="Islam M.M."/>
            <person name="Ahmed B."/>
            <person name="Halim A."/>
            <person name="Hossen Q.M.M."/>
            <person name="Hossain M.Z."/>
            <person name="Ahmed R."/>
            <person name="Khan M.M."/>
            <person name="Islam R."/>
            <person name="Rashid M.M."/>
            <person name="Khan S.A."/>
            <person name="Rahman M.S."/>
            <person name="Alam M."/>
        </authorList>
    </citation>
    <scope>NUCLEOTIDE SEQUENCE [LARGE SCALE GENOMIC DNA]</scope>
    <source>
        <strain evidence="2">cv. CVL-1</strain>
        <tissue evidence="1">Whole seedling</tissue>
    </source>
</reference>
<protein>
    <submittedName>
        <fullName evidence="1">Uncharacterized protein</fullName>
    </submittedName>
</protein>
<comment type="caution">
    <text evidence="1">The sequence shown here is derived from an EMBL/GenBank/DDBJ whole genome shotgun (WGS) entry which is preliminary data.</text>
</comment>
<keyword evidence="2" id="KW-1185">Reference proteome</keyword>
<name>A0A1R3HIA8_COCAP</name>
<dbReference type="EMBL" id="AWWV01011887">
    <property type="protein sequence ID" value="OMO70004.1"/>
    <property type="molecule type" value="Genomic_DNA"/>
</dbReference>
<feature type="non-terminal residue" evidence="1">
    <location>
        <position position="40"/>
    </location>
</feature>
<organism evidence="1 2">
    <name type="scientific">Corchorus capsularis</name>
    <name type="common">Jute</name>
    <dbReference type="NCBI Taxonomy" id="210143"/>
    <lineage>
        <taxon>Eukaryota</taxon>
        <taxon>Viridiplantae</taxon>
        <taxon>Streptophyta</taxon>
        <taxon>Embryophyta</taxon>
        <taxon>Tracheophyta</taxon>
        <taxon>Spermatophyta</taxon>
        <taxon>Magnoliopsida</taxon>
        <taxon>eudicotyledons</taxon>
        <taxon>Gunneridae</taxon>
        <taxon>Pentapetalae</taxon>
        <taxon>rosids</taxon>
        <taxon>malvids</taxon>
        <taxon>Malvales</taxon>
        <taxon>Malvaceae</taxon>
        <taxon>Grewioideae</taxon>
        <taxon>Apeibeae</taxon>
        <taxon>Corchorus</taxon>
    </lineage>
</organism>
<accession>A0A1R3HIA8</accession>
<dbReference type="Gramene" id="OMO70004">
    <property type="protein sequence ID" value="OMO70004"/>
    <property type="gene ID" value="CCACVL1_19149"/>
</dbReference>